<accession>A0AAD8JT45</accession>
<proteinExistence type="predicted"/>
<dbReference type="EMBL" id="JAUHHV010000010">
    <property type="protein sequence ID" value="KAK1409161.1"/>
    <property type="molecule type" value="Genomic_DNA"/>
</dbReference>
<evidence type="ECO:0000313" key="1">
    <source>
        <dbReference type="EMBL" id="KAK1409161.1"/>
    </source>
</evidence>
<comment type="caution">
    <text evidence="1">The sequence shown here is derived from an EMBL/GenBank/DDBJ whole genome shotgun (WGS) entry which is preliminary data.</text>
</comment>
<keyword evidence="2" id="KW-1185">Reference proteome</keyword>
<dbReference type="AlphaFoldDB" id="A0AAD8JT45"/>
<evidence type="ECO:0000313" key="2">
    <source>
        <dbReference type="Proteomes" id="UP001229421"/>
    </source>
</evidence>
<name>A0AAD8JT45_TARER</name>
<organism evidence="1 2">
    <name type="scientific">Tagetes erecta</name>
    <name type="common">African marigold</name>
    <dbReference type="NCBI Taxonomy" id="13708"/>
    <lineage>
        <taxon>Eukaryota</taxon>
        <taxon>Viridiplantae</taxon>
        <taxon>Streptophyta</taxon>
        <taxon>Embryophyta</taxon>
        <taxon>Tracheophyta</taxon>
        <taxon>Spermatophyta</taxon>
        <taxon>Magnoliopsida</taxon>
        <taxon>eudicotyledons</taxon>
        <taxon>Gunneridae</taxon>
        <taxon>Pentapetalae</taxon>
        <taxon>asterids</taxon>
        <taxon>campanulids</taxon>
        <taxon>Asterales</taxon>
        <taxon>Asteraceae</taxon>
        <taxon>Asteroideae</taxon>
        <taxon>Heliantheae alliance</taxon>
        <taxon>Tageteae</taxon>
        <taxon>Tagetes</taxon>
    </lineage>
</organism>
<gene>
    <name evidence="1" type="ORF">QVD17_35686</name>
</gene>
<dbReference type="Proteomes" id="UP001229421">
    <property type="component" value="Unassembled WGS sequence"/>
</dbReference>
<sequence>MLLSDSNCYVALVVICLYIQTLIERHKVKQIDRYRERDRGIEQDDERQRRRHHPCFHKCLWYGIIGGSLGCCSGRDDGLMMPLKNRGRLMFPSSPTYLIWWIRQWPCFNRYHLFHVFEYLISGIDN</sequence>
<protein>
    <submittedName>
        <fullName evidence="1">Uncharacterized protein</fullName>
    </submittedName>
</protein>
<reference evidence="1" key="1">
    <citation type="journal article" date="2023" name="bioRxiv">
        <title>Improved chromosome-level genome assembly for marigold (Tagetes erecta).</title>
        <authorList>
            <person name="Jiang F."/>
            <person name="Yuan L."/>
            <person name="Wang S."/>
            <person name="Wang H."/>
            <person name="Xu D."/>
            <person name="Wang A."/>
            <person name="Fan W."/>
        </authorList>
    </citation>
    <scope>NUCLEOTIDE SEQUENCE</scope>
    <source>
        <strain evidence="1">WSJ</strain>
        <tissue evidence="1">Leaf</tissue>
    </source>
</reference>